<keyword evidence="3" id="KW-1185">Reference proteome</keyword>
<feature type="compositionally biased region" description="Polar residues" evidence="1">
    <location>
        <begin position="23"/>
        <end position="36"/>
    </location>
</feature>
<sequence length="240" mass="26452">MDRDDQSTSDQDLTDHLDEDIPASTTGPDACTQDTALDSIHDGGSDGSESEGSLSSGGIPIDADLFDWPESPKRDDNDTTLAQALQEQMTVAENNLIRNYEDIRNLVRRGPPEVLDRDLENLGYIVQTITNRPELLSYFDEGLAEHIHSKGNGQVGILADDVQEWWRFIFLPRRGEFEPFQSGDSATEPHRLELREVSSRASDLSGDDDFDISRVTISPACSQVGSEASELATLRLQGVS</sequence>
<feature type="region of interest" description="Disordered" evidence="1">
    <location>
        <begin position="1"/>
        <end position="77"/>
    </location>
</feature>
<organism evidence="2 3">
    <name type="scientific">Cytospora mali</name>
    <name type="common">Apple Valsa canker fungus</name>
    <name type="synonym">Valsa mali</name>
    <dbReference type="NCBI Taxonomy" id="578113"/>
    <lineage>
        <taxon>Eukaryota</taxon>
        <taxon>Fungi</taxon>
        <taxon>Dikarya</taxon>
        <taxon>Ascomycota</taxon>
        <taxon>Pezizomycotina</taxon>
        <taxon>Sordariomycetes</taxon>
        <taxon>Sordariomycetidae</taxon>
        <taxon>Diaporthales</taxon>
        <taxon>Cytosporaceae</taxon>
        <taxon>Cytospora</taxon>
    </lineage>
</organism>
<dbReference type="OrthoDB" id="10519001at2759"/>
<dbReference type="AlphaFoldDB" id="A0A194V8M8"/>
<accession>A0A194V8M8</accession>
<gene>
    <name evidence="2" type="ORF">VP1G_07475</name>
</gene>
<dbReference type="EMBL" id="KN714747">
    <property type="protein sequence ID" value="KUI60305.1"/>
    <property type="molecule type" value="Genomic_DNA"/>
</dbReference>
<protein>
    <submittedName>
        <fullName evidence="2">Uncharacterized protein</fullName>
    </submittedName>
</protein>
<evidence type="ECO:0000313" key="3">
    <source>
        <dbReference type="Proteomes" id="UP000078576"/>
    </source>
</evidence>
<evidence type="ECO:0000256" key="1">
    <source>
        <dbReference type="SAM" id="MobiDB-lite"/>
    </source>
</evidence>
<proteinExistence type="predicted"/>
<name>A0A194V8M8_CYTMA</name>
<evidence type="ECO:0000313" key="2">
    <source>
        <dbReference type="EMBL" id="KUI60305.1"/>
    </source>
</evidence>
<dbReference type="Proteomes" id="UP000078576">
    <property type="component" value="Unassembled WGS sequence"/>
</dbReference>
<reference evidence="3" key="1">
    <citation type="submission" date="2014-12" db="EMBL/GenBank/DDBJ databases">
        <title>Genome Sequence of Valsa Canker Pathogens Uncovers a Specific Adaption of Colonization on Woody Bark.</title>
        <authorList>
            <person name="Yin Z."/>
            <person name="Liu H."/>
            <person name="Gao X."/>
            <person name="Li Z."/>
            <person name="Song N."/>
            <person name="Ke X."/>
            <person name="Dai Q."/>
            <person name="Wu Y."/>
            <person name="Sun Y."/>
            <person name="Xu J.-R."/>
            <person name="Kang Z.K."/>
            <person name="Wang L."/>
            <person name="Huang L."/>
        </authorList>
    </citation>
    <scope>NUCLEOTIDE SEQUENCE [LARGE SCALE GENOMIC DNA]</scope>
    <source>
        <strain evidence="3">SXYL134</strain>
    </source>
</reference>